<sequence>MNQYFEPSLRRATRVLTDSDFVKRELMDVFGMPAERIQTVPLGAEDLFRPMAVDETRAALTPRQLTHGQYLLAVGTLEPRKNLGVALRAYMNLPSALRHRFPLVLAGMKGWSTGMLEQQMAPLLQTGEIRLLGYVPRAELAAIIAGAAALVYPSIYEGFGLPPLEAMRCGVPVIASNVSSIPEVVGRNGSGGGILIDPQDVDGFQQAMSMMLTASDVRADLANNALAYSKQFSWERTVTETMAAYRLACGKS</sequence>
<dbReference type="CDD" id="cd03809">
    <property type="entry name" value="GT4_MtfB-like"/>
    <property type="match status" value="1"/>
</dbReference>
<evidence type="ECO:0000313" key="3">
    <source>
        <dbReference type="EMBL" id="EGI77322.1"/>
    </source>
</evidence>
<dbReference type="EMBL" id="AEGR01000050">
    <property type="protein sequence ID" value="EGI77322.1"/>
    <property type="molecule type" value="Genomic_DNA"/>
</dbReference>
<keyword evidence="4" id="KW-1185">Reference proteome</keyword>
<dbReference type="Pfam" id="PF00534">
    <property type="entry name" value="Glycos_transf_1"/>
    <property type="match status" value="1"/>
</dbReference>
<evidence type="ECO:0000313" key="4">
    <source>
        <dbReference type="Proteomes" id="UP000016368"/>
    </source>
</evidence>
<name>F3KSC8_9BURK</name>
<dbReference type="GO" id="GO:0009103">
    <property type="term" value="P:lipopolysaccharide biosynthetic process"/>
    <property type="evidence" value="ECO:0007669"/>
    <property type="project" value="TreeGrafter"/>
</dbReference>
<dbReference type="eggNOG" id="COG0438">
    <property type="taxonomic scope" value="Bacteria"/>
</dbReference>
<dbReference type="Proteomes" id="UP000016368">
    <property type="component" value="Unassembled WGS sequence"/>
</dbReference>
<dbReference type="FunFam" id="3.40.50.2000:FF:000119">
    <property type="entry name" value="Glycosyl transferase group 1"/>
    <property type="match status" value="1"/>
</dbReference>
<evidence type="ECO:0000256" key="1">
    <source>
        <dbReference type="ARBA" id="ARBA00022679"/>
    </source>
</evidence>
<dbReference type="PANTHER" id="PTHR46401">
    <property type="entry name" value="GLYCOSYLTRANSFERASE WBBK-RELATED"/>
    <property type="match status" value="1"/>
</dbReference>
<keyword evidence="1 3" id="KW-0808">Transferase</keyword>
<dbReference type="AlphaFoldDB" id="F3KSC8"/>
<dbReference type="GO" id="GO:0016757">
    <property type="term" value="F:glycosyltransferase activity"/>
    <property type="evidence" value="ECO:0007669"/>
    <property type="project" value="InterPro"/>
</dbReference>
<dbReference type="PANTHER" id="PTHR46401:SF2">
    <property type="entry name" value="GLYCOSYLTRANSFERASE WBBK-RELATED"/>
    <property type="match status" value="1"/>
</dbReference>
<dbReference type="SUPFAM" id="SSF53756">
    <property type="entry name" value="UDP-Glycosyltransferase/glycogen phosphorylase"/>
    <property type="match status" value="1"/>
</dbReference>
<feature type="domain" description="Glycosyl transferase family 1" evidence="2">
    <location>
        <begin position="69"/>
        <end position="225"/>
    </location>
</feature>
<protein>
    <submittedName>
        <fullName evidence="3">Group 1 glycosyl transferase</fullName>
    </submittedName>
</protein>
<dbReference type="InterPro" id="IPR001296">
    <property type="entry name" value="Glyco_trans_1"/>
</dbReference>
<comment type="caution">
    <text evidence="3">The sequence shown here is derived from an EMBL/GenBank/DDBJ whole genome shotgun (WGS) entry which is preliminary data.</text>
</comment>
<reference evidence="3 4" key="1">
    <citation type="journal article" date="2011" name="EMBO J.">
        <title>Structural diversity of bacterial flagellar motors.</title>
        <authorList>
            <person name="Chen S."/>
            <person name="Beeby M."/>
            <person name="Murphy G.E."/>
            <person name="Leadbetter J.R."/>
            <person name="Hendrixson D.R."/>
            <person name="Briegel A."/>
            <person name="Li Z."/>
            <person name="Shi J."/>
            <person name="Tocheva E.I."/>
            <person name="Muller A."/>
            <person name="Dobro M.J."/>
            <person name="Jensen G.J."/>
        </authorList>
    </citation>
    <scope>NUCLEOTIDE SEQUENCE [LARGE SCALE GENOMIC DNA]</scope>
    <source>
        <strain evidence="3 4">ATCC 19624</strain>
    </source>
</reference>
<organism evidence="3 4">
    <name type="scientific">Hylemonella gracilis ATCC 19624</name>
    <dbReference type="NCBI Taxonomy" id="887062"/>
    <lineage>
        <taxon>Bacteria</taxon>
        <taxon>Pseudomonadati</taxon>
        <taxon>Pseudomonadota</taxon>
        <taxon>Betaproteobacteria</taxon>
        <taxon>Burkholderiales</taxon>
        <taxon>Comamonadaceae</taxon>
        <taxon>Hylemonella</taxon>
    </lineage>
</organism>
<dbReference type="Gene3D" id="3.40.50.2000">
    <property type="entry name" value="Glycogen Phosphorylase B"/>
    <property type="match status" value="2"/>
</dbReference>
<evidence type="ECO:0000259" key="2">
    <source>
        <dbReference type="Pfam" id="PF00534"/>
    </source>
</evidence>
<gene>
    <name evidence="3" type="ORF">HGR_06786</name>
</gene>
<proteinExistence type="predicted"/>
<dbReference type="STRING" id="887062.HGR_06786"/>
<accession>F3KSC8</accession>